<reference evidence="2" key="1">
    <citation type="submission" date="2021-03" db="EMBL/GenBank/DDBJ databases">
        <title>Comparative genomics and phylogenomic investigation of the class Geoglossomycetes provide insights into ecological specialization and systematics.</title>
        <authorList>
            <person name="Melie T."/>
            <person name="Pirro S."/>
            <person name="Miller A.N."/>
            <person name="Quandt A."/>
        </authorList>
    </citation>
    <scope>NUCLEOTIDE SEQUENCE</scope>
    <source>
        <strain evidence="2">GBOQ0MN5Z8</strain>
    </source>
</reference>
<dbReference type="AlphaFoldDB" id="A0A9P8I8H5"/>
<name>A0A9P8I8H5_9PEZI</name>
<dbReference type="Proteomes" id="UP000698800">
    <property type="component" value="Unassembled WGS sequence"/>
</dbReference>
<gene>
    <name evidence="2" type="ORF">FGG08_002843</name>
</gene>
<dbReference type="OrthoDB" id="376826at2759"/>
<evidence type="ECO:0000256" key="1">
    <source>
        <dbReference type="SAM" id="MobiDB-lite"/>
    </source>
</evidence>
<feature type="region of interest" description="Disordered" evidence="1">
    <location>
        <begin position="1"/>
        <end position="22"/>
    </location>
</feature>
<proteinExistence type="predicted"/>
<protein>
    <submittedName>
        <fullName evidence="2">Uncharacterized protein</fullName>
    </submittedName>
</protein>
<keyword evidence="3" id="KW-1185">Reference proteome</keyword>
<dbReference type="Pfam" id="PF17316">
    <property type="entry name" value="Perilipin_2"/>
    <property type="match status" value="1"/>
</dbReference>
<evidence type="ECO:0000313" key="2">
    <source>
        <dbReference type="EMBL" id="KAH0542795.1"/>
    </source>
</evidence>
<sequence length="272" mass="29776">MPKVLGRISRQELPPSTPSSSKILPTLYGKPLPAFTPPPSSSFVYVKSSRVSPCGILLARLRFAGIANPYLQGHSTSPNDHMPHSEKHGMGEPTMNGEGPLHSLFLSHLTSYPMINDSIETFKSIPIGQKSISLADQGYCALVKPVQPYLSKPYNFVHPYVSKADSLADSTLKQVDSRFPIVKEPTDKIKDTVSDYAYFPLRIAGDGRDYLFKVYGNEYRRAGGDKGGLVAKGKAGVTTSLVVTSEILAWLSSYLGQKKEQTKDVVNEKVNN</sequence>
<dbReference type="EMBL" id="JAGHQL010000046">
    <property type="protein sequence ID" value="KAH0542795.1"/>
    <property type="molecule type" value="Genomic_DNA"/>
</dbReference>
<accession>A0A9P8I8H5</accession>
<comment type="caution">
    <text evidence="2">The sequence shown here is derived from an EMBL/GenBank/DDBJ whole genome shotgun (WGS) entry which is preliminary data.</text>
</comment>
<evidence type="ECO:0000313" key="3">
    <source>
        <dbReference type="Proteomes" id="UP000698800"/>
    </source>
</evidence>
<organism evidence="2 3">
    <name type="scientific">Glutinoglossum americanum</name>
    <dbReference type="NCBI Taxonomy" id="1670608"/>
    <lineage>
        <taxon>Eukaryota</taxon>
        <taxon>Fungi</taxon>
        <taxon>Dikarya</taxon>
        <taxon>Ascomycota</taxon>
        <taxon>Pezizomycotina</taxon>
        <taxon>Geoglossomycetes</taxon>
        <taxon>Geoglossales</taxon>
        <taxon>Geoglossaceae</taxon>
        <taxon>Glutinoglossum</taxon>
    </lineage>
</organism>